<dbReference type="CDD" id="cd06529">
    <property type="entry name" value="S24_LexA-like"/>
    <property type="match status" value="1"/>
</dbReference>
<reference evidence="16" key="1">
    <citation type="journal article" date="2015" name="MBio">
        <title>Genome-Resolved Metagenomic Analysis Reveals Roles for Candidate Phyla and Other Microbial Community Members in Biogeochemical Transformations in Oil Reservoirs.</title>
        <authorList>
            <person name="Hu P."/>
            <person name="Tom L."/>
            <person name="Singh A."/>
            <person name="Thomas B.C."/>
            <person name="Baker B.J."/>
            <person name="Piceno Y.M."/>
            <person name="Andersen G.L."/>
            <person name="Banfield J.F."/>
        </authorList>
    </citation>
    <scope>NUCLEOTIDE SEQUENCE [LARGE SCALE GENOMIC DNA]</scope>
</reference>
<dbReference type="GO" id="GO:0009432">
    <property type="term" value="P:SOS response"/>
    <property type="evidence" value="ECO:0007669"/>
    <property type="project" value="UniProtKB-KW"/>
</dbReference>
<dbReference type="InterPro" id="IPR006200">
    <property type="entry name" value="LexA"/>
</dbReference>
<feature type="domain" description="Peptidase S24/S26A/S26B/S26C" evidence="13">
    <location>
        <begin position="78"/>
        <end position="190"/>
    </location>
</feature>
<evidence type="ECO:0000256" key="10">
    <source>
        <dbReference type="ARBA" id="ARBA00023204"/>
    </source>
</evidence>
<dbReference type="NCBIfam" id="TIGR00498">
    <property type="entry name" value="lexA"/>
    <property type="match status" value="1"/>
</dbReference>
<keyword evidence="10" id="KW-0234">DNA repair</keyword>
<evidence type="ECO:0000256" key="2">
    <source>
        <dbReference type="ARBA" id="ARBA00022491"/>
    </source>
</evidence>
<evidence type="ECO:0000256" key="4">
    <source>
        <dbReference type="ARBA" id="ARBA00022763"/>
    </source>
</evidence>
<protein>
    <submittedName>
        <fullName evidence="15">LexA repressor</fullName>
    </submittedName>
</protein>
<comment type="caution">
    <text evidence="15">The sequence shown here is derived from an EMBL/GenBank/DDBJ whole genome shotgun (WGS) entry which is preliminary data.</text>
</comment>
<evidence type="ECO:0000259" key="14">
    <source>
        <dbReference type="Pfam" id="PF01726"/>
    </source>
</evidence>
<keyword evidence="6 12" id="KW-0068">Autocatalytic cleavage</keyword>
<feature type="domain" description="LexA repressor DNA-binding" evidence="14">
    <location>
        <begin position="1"/>
        <end position="65"/>
    </location>
</feature>
<dbReference type="SUPFAM" id="SSF51306">
    <property type="entry name" value="LexA/Signal peptidase"/>
    <property type="match status" value="1"/>
</dbReference>
<organism evidence="15 16">
    <name type="scientific">candidate division TA06 bacterium 34_109</name>
    <dbReference type="NCBI Taxonomy" id="1635277"/>
    <lineage>
        <taxon>Bacteria</taxon>
        <taxon>Bacteria division TA06</taxon>
    </lineage>
</organism>
<dbReference type="GO" id="GO:0006508">
    <property type="term" value="P:proteolysis"/>
    <property type="evidence" value="ECO:0007669"/>
    <property type="project" value="InterPro"/>
</dbReference>
<dbReference type="InterPro" id="IPR036388">
    <property type="entry name" value="WH-like_DNA-bd_sf"/>
</dbReference>
<keyword evidence="8" id="KW-0238">DNA-binding</keyword>
<dbReference type="AlphaFoldDB" id="A0A101HZM7"/>
<keyword evidence="4" id="KW-0227">DNA damage</keyword>
<sequence>MEILSEREKEIFDFIKSYSRKNGYPPTIREICSGLKKKSTKGVFFHLIKLERKGYIERLKGLSRGIRIKRSLMVETVPLLGNISAGKPILSEENFEDIFLFPEKSEGKFFLKVKGDSMEGAMIYEGELVLVEKDSNIKNKDIIVAFLNGEFTLKRFIVEKGKTFLKAENPKYPMIEIKSGDDFQPFGKVIGVLKKI</sequence>
<dbReference type="GO" id="GO:0006281">
    <property type="term" value="P:DNA repair"/>
    <property type="evidence" value="ECO:0007669"/>
    <property type="project" value="UniProtKB-KW"/>
</dbReference>
<dbReference type="GO" id="GO:0006260">
    <property type="term" value="P:DNA replication"/>
    <property type="evidence" value="ECO:0007669"/>
    <property type="project" value="UniProtKB-KW"/>
</dbReference>
<evidence type="ECO:0000256" key="11">
    <source>
        <dbReference type="ARBA" id="ARBA00023236"/>
    </source>
</evidence>
<dbReference type="InterPro" id="IPR006199">
    <property type="entry name" value="LexA_DNA-bd_dom"/>
</dbReference>
<dbReference type="Proteomes" id="UP000053467">
    <property type="component" value="Unassembled WGS sequence"/>
</dbReference>
<dbReference type="GO" id="GO:0003677">
    <property type="term" value="F:DNA binding"/>
    <property type="evidence" value="ECO:0007669"/>
    <property type="project" value="UniProtKB-KW"/>
</dbReference>
<dbReference type="InterPro" id="IPR015927">
    <property type="entry name" value="Peptidase_S24_S26A/B/C"/>
</dbReference>
<dbReference type="SUPFAM" id="SSF46785">
    <property type="entry name" value="Winged helix' DNA-binding domain"/>
    <property type="match status" value="1"/>
</dbReference>
<evidence type="ECO:0000256" key="7">
    <source>
        <dbReference type="ARBA" id="ARBA00023015"/>
    </source>
</evidence>
<keyword evidence="7" id="KW-0805">Transcription regulation</keyword>
<evidence type="ECO:0000256" key="6">
    <source>
        <dbReference type="ARBA" id="ARBA00022813"/>
    </source>
</evidence>
<dbReference type="InterPro" id="IPR050077">
    <property type="entry name" value="LexA_repressor"/>
</dbReference>
<name>A0A101HZM7_UNCT6</name>
<dbReference type="Pfam" id="PF01726">
    <property type="entry name" value="LexA_DNA_bind"/>
    <property type="match status" value="1"/>
</dbReference>
<evidence type="ECO:0000256" key="8">
    <source>
        <dbReference type="ARBA" id="ARBA00023125"/>
    </source>
</evidence>
<dbReference type="Gene3D" id="2.10.109.10">
    <property type="entry name" value="Umud Fragment, subunit A"/>
    <property type="match status" value="1"/>
</dbReference>
<dbReference type="EMBL" id="LGGX01000048">
    <property type="protein sequence ID" value="KUK85694.1"/>
    <property type="molecule type" value="Genomic_DNA"/>
</dbReference>
<keyword evidence="3" id="KW-0235">DNA replication</keyword>
<dbReference type="InterPro" id="IPR006197">
    <property type="entry name" value="Peptidase_S24_LexA"/>
</dbReference>
<dbReference type="Pfam" id="PF00717">
    <property type="entry name" value="Peptidase_S24"/>
    <property type="match status" value="1"/>
</dbReference>
<comment type="similarity">
    <text evidence="1 12">Belongs to the peptidase S24 family.</text>
</comment>
<keyword evidence="9" id="KW-0804">Transcription</keyword>
<dbReference type="InterPro" id="IPR036390">
    <property type="entry name" value="WH_DNA-bd_sf"/>
</dbReference>
<evidence type="ECO:0000259" key="13">
    <source>
        <dbReference type="Pfam" id="PF00717"/>
    </source>
</evidence>
<keyword evidence="2" id="KW-0678">Repressor</keyword>
<dbReference type="Gene3D" id="1.10.10.10">
    <property type="entry name" value="Winged helix-like DNA-binding domain superfamily/Winged helix DNA-binding domain"/>
    <property type="match status" value="1"/>
</dbReference>
<keyword evidence="11" id="KW-0742">SOS response</keyword>
<evidence type="ECO:0000256" key="12">
    <source>
        <dbReference type="RuleBase" id="RU003991"/>
    </source>
</evidence>
<evidence type="ECO:0000256" key="5">
    <source>
        <dbReference type="ARBA" id="ARBA00022801"/>
    </source>
</evidence>
<proteinExistence type="inferred from homology"/>
<evidence type="ECO:0000256" key="9">
    <source>
        <dbReference type="ARBA" id="ARBA00023163"/>
    </source>
</evidence>
<dbReference type="PANTHER" id="PTHR33516:SF2">
    <property type="entry name" value="LEXA REPRESSOR-RELATED"/>
    <property type="match status" value="1"/>
</dbReference>
<dbReference type="InterPro" id="IPR036286">
    <property type="entry name" value="LexA/Signal_pep-like_sf"/>
</dbReference>
<gene>
    <name evidence="15" type="ORF">XE03_1938</name>
</gene>
<dbReference type="InterPro" id="IPR039418">
    <property type="entry name" value="LexA-like"/>
</dbReference>
<evidence type="ECO:0000313" key="15">
    <source>
        <dbReference type="EMBL" id="KUK85694.1"/>
    </source>
</evidence>
<dbReference type="PANTHER" id="PTHR33516">
    <property type="entry name" value="LEXA REPRESSOR"/>
    <property type="match status" value="1"/>
</dbReference>
<evidence type="ECO:0000256" key="3">
    <source>
        <dbReference type="ARBA" id="ARBA00022705"/>
    </source>
</evidence>
<keyword evidence="5 12" id="KW-0378">Hydrolase</keyword>
<evidence type="ECO:0000256" key="1">
    <source>
        <dbReference type="ARBA" id="ARBA00007484"/>
    </source>
</evidence>
<dbReference type="GO" id="GO:0004252">
    <property type="term" value="F:serine-type endopeptidase activity"/>
    <property type="evidence" value="ECO:0007669"/>
    <property type="project" value="InterPro"/>
</dbReference>
<dbReference type="GO" id="GO:0045892">
    <property type="term" value="P:negative regulation of DNA-templated transcription"/>
    <property type="evidence" value="ECO:0007669"/>
    <property type="project" value="InterPro"/>
</dbReference>
<evidence type="ECO:0000313" key="16">
    <source>
        <dbReference type="Proteomes" id="UP000053467"/>
    </source>
</evidence>
<accession>A0A101HZM7</accession>
<dbReference type="PRINTS" id="PR00726">
    <property type="entry name" value="LEXASERPTASE"/>
</dbReference>